<evidence type="ECO:0000313" key="2">
    <source>
        <dbReference type="EMBL" id="SVD07038.1"/>
    </source>
</evidence>
<keyword evidence="1" id="KW-0472">Membrane</keyword>
<name>A0A382SD02_9ZZZZ</name>
<gene>
    <name evidence="2" type="ORF">METZ01_LOCUS359892</name>
</gene>
<keyword evidence="1" id="KW-0812">Transmembrane</keyword>
<evidence type="ECO:0000256" key="1">
    <source>
        <dbReference type="SAM" id="Phobius"/>
    </source>
</evidence>
<dbReference type="AlphaFoldDB" id="A0A382SD02"/>
<reference evidence="2" key="1">
    <citation type="submission" date="2018-05" db="EMBL/GenBank/DDBJ databases">
        <authorList>
            <person name="Lanie J.A."/>
            <person name="Ng W.-L."/>
            <person name="Kazmierczak K.M."/>
            <person name="Andrzejewski T.M."/>
            <person name="Davidsen T.M."/>
            <person name="Wayne K.J."/>
            <person name="Tettelin H."/>
            <person name="Glass J.I."/>
            <person name="Rusch D."/>
            <person name="Podicherti R."/>
            <person name="Tsui H.-C.T."/>
            <person name="Winkler M.E."/>
        </authorList>
    </citation>
    <scope>NUCLEOTIDE SEQUENCE</scope>
</reference>
<proteinExistence type="predicted"/>
<accession>A0A382SD02</accession>
<protein>
    <submittedName>
        <fullName evidence="2">Uncharacterized protein</fullName>
    </submittedName>
</protein>
<sequence length="36" mass="4111">MDQTELTPQEKRVVFCIFVVVMGGLLFLMLEGYGVF</sequence>
<dbReference type="EMBL" id="UINC01127726">
    <property type="protein sequence ID" value="SVD07038.1"/>
    <property type="molecule type" value="Genomic_DNA"/>
</dbReference>
<feature type="transmembrane region" description="Helical" evidence="1">
    <location>
        <begin position="12"/>
        <end position="30"/>
    </location>
</feature>
<organism evidence="2">
    <name type="scientific">marine metagenome</name>
    <dbReference type="NCBI Taxonomy" id="408172"/>
    <lineage>
        <taxon>unclassified sequences</taxon>
        <taxon>metagenomes</taxon>
        <taxon>ecological metagenomes</taxon>
    </lineage>
</organism>
<keyword evidence="1" id="KW-1133">Transmembrane helix</keyword>